<name>A0A060M282_9BACI</name>
<proteinExistence type="predicted"/>
<reference evidence="3 4" key="1">
    <citation type="journal article" date="2014" name="Gene">
        <title>A comparative genomic analysis of the alkalitolerant soil bacterium Bacillus lehensis G1.</title>
        <authorList>
            <person name="Noor Y.M."/>
            <person name="Samsulrizal N.H."/>
            <person name="Jema'on N.A."/>
            <person name="Low K.O."/>
            <person name="Ramli A.N."/>
            <person name="Alias N.I."/>
            <person name="Damis S.I."/>
            <person name="Fuzi S.F."/>
            <person name="Isa M.N."/>
            <person name="Murad A.M."/>
            <person name="Raih M.F."/>
            <person name="Bakar F.D."/>
            <person name="Najimudin N."/>
            <person name="Mahadi N.M."/>
            <person name="Illias R.M."/>
        </authorList>
    </citation>
    <scope>NUCLEOTIDE SEQUENCE [LARGE SCALE GENOMIC DNA]</scope>
    <source>
        <strain evidence="3 4">G1</strain>
    </source>
</reference>
<dbReference type="eggNOG" id="COG3409">
    <property type="taxonomic scope" value="Bacteria"/>
</dbReference>
<keyword evidence="4" id="KW-1185">Reference proteome</keyword>
<dbReference type="InterPro" id="IPR036366">
    <property type="entry name" value="PGBDSf"/>
</dbReference>
<dbReference type="RefSeq" id="WP_038483742.1">
    <property type="nucleotide sequence ID" value="NZ_CP003923.1"/>
</dbReference>
<dbReference type="Proteomes" id="UP000027142">
    <property type="component" value="Chromosome"/>
</dbReference>
<accession>A0A060M282</accession>
<dbReference type="OrthoDB" id="9812621at2"/>
<gene>
    <name evidence="3" type="ORF">BleG1_3573</name>
</gene>
<dbReference type="InterPro" id="IPR002477">
    <property type="entry name" value="Peptidoglycan-bd-like"/>
</dbReference>
<dbReference type="SUPFAM" id="SSF47090">
    <property type="entry name" value="PGBD-like"/>
    <property type="match status" value="1"/>
</dbReference>
<dbReference type="EMBL" id="CP003923">
    <property type="protein sequence ID" value="AIC96120.1"/>
    <property type="molecule type" value="Genomic_DNA"/>
</dbReference>
<dbReference type="Gene3D" id="1.10.101.10">
    <property type="entry name" value="PGBD-like superfamily/PGBD"/>
    <property type="match status" value="1"/>
</dbReference>
<keyword evidence="1" id="KW-0732">Signal</keyword>
<feature type="chain" id="PRO_5001587561" description="Peptidoglycan binding-like domain-containing protein" evidence="1">
    <location>
        <begin position="27"/>
        <end position="199"/>
    </location>
</feature>
<sequence>MNKKWFAIVPAVALLAAPLPMQHASASDDQMVQATDEQNEYENVLNIAPEHQPTLTQGSTGMYGNEVDFVQFTISQAGFETEVDGVFGPNTEEQVKAFQAEHGLIADGIVGVNTWVALFSEYDDAQFPVETAIHYAEEELQNDDLIFSSDGVLREDSEGNHFYSLKAQSQDLIDSGGSGTVGFYNVYKNGDVVEADPQS</sequence>
<dbReference type="InterPro" id="IPR036365">
    <property type="entry name" value="PGBD-like_sf"/>
</dbReference>
<evidence type="ECO:0000259" key="2">
    <source>
        <dbReference type="Pfam" id="PF01471"/>
    </source>
</evidence>
<dbReference type="STRING" id="1246626.BleG1_3573"/>
<dbReference type="KEGG" id="ble:BleG1_3573"/>
<organism evidence="3 4">
    <name type="scientific">Shouchella lehensis G1</name>
    <dbReference type="NCBI Taxonomy" id="1246626"/>
    <lineage>
        <taxon>Bacteria</taxon>
        <taxon>Bacillati</taxon>
        <taxon>Bacillota</taxon>
        <taxon>Bacilli</taxon>
        <taxon>Bacillales</taxon>
        <taxon>Bacillaceae</taxon>
        <taxon>Shouchella</taxon>
    </lineage>
</organism>
<evidence type="ECO:0000313" key="3">
    <source>
        <dbReference type="EMBL" id="AIC96120.1"/>
    </source>
</evidence>
<feature type="signal peptide" evidence="1">
    <location>
        <begin position="1"/>
        <end position="26"/>
    </location>
</feature>
<dbReference type="Pfam" id="PF01471">
    <property type="entry name" value="PG_binding_1"/>
    <property type="match status" value="1"/>
</dbReference>
<evidence type="ECO:0000313" key="4">
    <source>
        <dbReference type="Proteomes" id="UP000027142"/>
    </source>
</evidence>
<dbReference type="HOGENOM" id="CLU_1132703_0_0_9"/>
<feature type="domain" description="Peptidoglycan binding-like" evidence="2">
    <location>
        <begin position="64"/>
        <end position="118"/>
    </location>
</feature>
<protein>
    <recommendedName>
        <fullName evidence="2">Peptidoglycan binding-like domain-containing protein</fullName>
    </recommendedName>
</protein>
<evidence type="ECO:0000256" key="1">
    <source>
        <dbReference type="SAM" id="SignalP"/>
    </source>
</evidence>
<dbReference type="AlphaFoldDB" id="A0A060M282"/>
<dbReference type="PATRIC" id="fig|1246626.3.peg.3562"/>